<dbReference type="AlphaFoldDB" id="X1N6P7"/>
<proteinExistence type="predicted"/>
<protein>
    <submittedName>
        <fullName evidence="1">Uncharacterized protein</fullName>
    </submittedName>
</protein>
<name>X1N6P7_9ZZZZ</name>
<accession>X1N6P7</accession>
<gene>
    <name evidence="1" type="ORF">S06H3_37745</name>
</gene>
<sequence length="90" mass="9723">MSYHKILQIPVLPAEVRDYSHIDEGAAAFNIDLWTTLGVVGLDWFCFNDGAAVLTVTIDAEIQVTIPPNGTLGIDNTKFAIIQSMLSSTG</sequence>
<dbReference type="EMBL" id="BARV01022955">
    <property type="protein sequence ID" value="GAI25901.1"/>
    <property type="molecule type" value="Genomic_DNA"/>
</dbReference>
<comment type="caution">
    <text evidence="1">The sequence shown here is derived from an EMBL/GenBank/DDBJ whole genome shotgun (WGS) entry which is preliminary data.</text>
</comment>
<organism evidence="1">
    <name type="scientific">marine sediment metagenome</name>
    <dbReference type="NCBI Taxonomy" id="412755"/>
    <lineage>
        <taxon>unclassified sequences</taxon>
        <taxon>metagenomes</taxon>
        <taxon>ecological metagenomes</taxon>
    </lineage>
</organism>
<reference evidence="1" key="1">
    <citation type="journal article" date="2014" name="Front. Microbiol.">
        <title>High frequency of phylogenetically diverse reductive dehalogenase-homologous genes in deep subseafloor sedimentary metagenomes.</title>
        <authorList>
            <person name="Kawai M."/>
            <person name="Futagami T."/>
            <person name="Toyoda A."/>
            <person name="Takaki Y."/>
            <person name="Nishi S."/>
            <person name="Hori S."/>
            <person name="Arai W."/>
            <person name="Tsubouchi T."/>
            <person name="Morono Y."/>
            <person name="Uchiyama I."/>
            <person name="Ito T."/>
            <person name="Fujiyama A."/>
            <person name="Inagaki F."/>
            <person name="Takami H."/>
        </authorList>
    </citation>
    <scope>NUCLEOTIDE SEQUENCE</scope>
    <source>
        <strain evidence="1">Expedition CK06-06</strain>
    </source>
</reference>
<evidence type="ECO:0000313" key="1">
    <source>
        <dbReference type="EMBL" id="GAI25901.1"/>
    </source>
</evidence>